<dbReference type="Proteomes" id="UP001484239">
    <property type="component" value="Unassembled WGS sequence"/>
</dbReference>
<dbReference type="PROSITE" id="PS51257">
    <property type="entry name" value="PROKAR_LIPOPROTEIN"/>
    <property type="match status" value="1"/>
</dbReference>
<comment type="subcellular location">
    <subcellularLocation>
        <location evidence="1">Cell outer membrane</location>
        <topology evidence="1">Multi-pass membrane protein</topology>
    </subcellularLocation>
</comment>
<keyword evidence="5" id="KW-0675">Receptor</keyword>
<dbReference type="Gene3D" id="2.170.130.10">
    <property type="entry name" value="TonB-dependent receptor, plug domain"/>
    <property type="match status" value="1"/>
</dbReference>
<dbReference type="InterPro" id="IPR023997">
    <property type="entry name" value="TonB-dep_OMP_SusC/RagA_CS"/>
</dbReference>
<dbReference type="SUPFAM" id="SSF56935">
    <property type="entry name" value="Porins"/>
    <property type="match status" value="1"/>
</dbReference>
<keyword evidence="1" id="KW-0998">Cell outer membrane</keyword>
<feature type="signal peptide" evidence="3">
    <location>
        <begin position="1"/>
        <end position="29"/>
    </location>
</feature>
<keyword evidence="1" id="KW-0812">Transmembrane</keyword>
<evidence type="ECO:0000313" key="6">
    <source>
        <dbReference type="Proteomes" id="UP001484239"/>
    </source>
</evidence>
<evidence type="ECO:0000256" key="3">
    <source>
        <dbReference type="SAM" id="SignalP"/>
    </source>
</evidence>
<evidence type="ECO:0000259" key="4">
    <source>
        <dbReference type="Pfam" id="PF07715"/>
    </source>
</evidence>
<proteinExistence type="inferred from homology"/>
<evidence type="ECO:0000256" key="2">
    <source>
        <dbReference type="SAM" id="MobiDB-lite"/>
    </source>
</evidence>
<dbReference type="InterPro" id="IPR037066">
    <property type="entry name" value="Plug_dom_sf"/>
</dbReference>
<comment type="similarity">
    <text evidence="1">Belongs to the TonB-dependent receptor family.</text>
</comment>
<keyword evidence="6" id="KW-1185">Reference proteome</keyword>
<evidence type="ECO:0000313" key="5">
    <source>
        <dbReference type="EMBL" id="MEK9500042.1"/>
    </source>
</evidence>
<evidence type="ECO:0000256" key="1">
    <source>
        <dbReference type="PROSITE-ProRule" id="PRU01360"/>
    </source>
</evidence>
<dbReference type="EMBL" id="JBBHLI010000001">
    <property type="protein sequence ID" value="MEK9500042.1"/>
    <property type="molecule type" value="Genomic_DNA"/>
</dbReference>
<name>A0ABU9E5M9_9BACT</name>
<reference evidence="5 6" key="1">
    <citation type="submission" date="2024-02" db="EMBL/GenBank/DDBJ databases">
        <title>A novel Gemmatimonadota bacterium.</title>
        <authorList>
            <person name="Du Z.-J."/>
            <person name="Ye Y.-Q."/>
        </authorList>
    </citation>
    <scope>NUCLEOTIDE SEQUENCE [LARGE SCALE GENOMIC DNA]</scope>
    <source>
        <strain evidence="5 6">DH-20</strain>
    </source>
</reference>
<dbReference type="InterPro" id="IPR012910">
    <property type="entry name" value="Plug_dom"/>
</dbReference>
<keyword evidence="3" id="KW-0732">Signal</keyword>
<organism evidence="5 6">
    <name type="scientific">Gaopeijia maritima</name>
    <dbReference type="NCBI Taxonomy" id="3119007"/>
    <lineage>
        <taxon>Bacteria</taxon>
        <taxon>Pseudomonadati</taxon>
        <taxon>Gemmatimonadota</taxon>
        <taxon>Longimicrobiia</taxon>
        <taxon>Gaopeijiales</taxon>
        <taxon>Gaopeijiaceae</taxon>
        <taxon>Gaopeijia</taxon>
    </lineage>
</organism>
<accession>A0ABU9E5M9</accession>
<dbReference type="InterPro" id="IPR039426">
    <property type="entry name" value="TonB-dep_rcpt-like"/>
</dbReference>
<feature type="chain" id="PRO_5047063929" evidence="3">
    <location>
        <begin position="30"/>
        <end position="215"/>
    </location>
</feature>
<dbReference type="PROSITE" id="PS51318">
    <property type="entry name" value="TAT"/>
    <property type="match status" value="1"/>
</dbReference>
<dbReference type="PROSITE" id="PS52016">
    <property type="entry name" value="TONB_DEPENDENT_REC_3"/>
    <property type="match status" value="1"/>
</dbReference>
<gene>
    <name evidence="5" type="ORF">WI372_03460</name>
</gene>
<dbReference type="RefSeq" id="WP_405277735.1">
    <property type="nucleotide sequence ID" value="NZ_CP144380.1"/>
</dbReference>
<comment type="caution">
    <text evidence="5">The sequence shown here is derived from an EMBL/GenBank/DDBJ whole genome shotgun (WGS) entry which is preliminary data.</text>
</comment>
<protein>
    <submittedName>
        <fullName evidence="5">TonB-dependent receptor plug domain-containing protein</fullName>
    </submittedName>
</protein>
<feature type="region of interest" description="Disordered" evidence="2">
    <location>
        <begin position="176"/>
        <end position="215"/>
    </location>
</feature>
<keyword evidence="1" id="KW-1134">Transmembrane beta strand</keyword>
<dbReference type="InterPro" id="IPR006311">
    <property type="entry name" value="TAT_signal"/>
</dbReference>
<dbReference type="Pfam" id="PF07715">
    <property type="entry name" value="Plug"/>
    <property type="match status" value="1"/>
</dbReference>
<sequence>MPRAMKRPRRSPLTGAGAAVVTGALLASACSTTLPPPGSTAVASGPSEVEIGYGTQAAEEVTGAVASIRVDEMDREITSFEDLFQGVAGVTVRRLSNGGISVRVRGSSSLSSDAEPLFVINGVPIRAAPGQALMGVNPRDVTRVDVLKDAGATSIYGSRGANGVILIFTTPREAPALQRPTAPAHAGAADPPSPEYSGGSWRPAAISLPVHSMER</sequence>
<feature type="domain" description="TonB-dependent receptor plug" evidence="4">
    <location>
        <begin position="59"/>
        <end position="164"/>
    </location>
</feature>
<keyword evidence="1" id="KW-0813">Transport</keyword>
<keyword evidence="1" id="KW-0472">Membrane</keyword>
<dbReference type="NCBIfam" id="TIGR04057">
    <property type="entry name" value="SusC_RagA_signa"/>
    <property type="match status" value="1"/>
</dbReference>